<organism evidence="1 2">
    <name type="scientific">Patagioenas fasciata monilis</name>
    <dbReference type="NCBI Taxonomy" id="372326"/>
    <lineage>
        <taxon>Eukaryota</taxon>
        <taxon>Metazoa</taxon>
        <taxon>Chordata</taxon>
        <taxon>Craniata</taxon>
        <taxon>Vertebrata</taxon>
        <taxon>Euteleostomi</taxon>
        <taxon>Archelosauria</taxon>
        <taxon>Archosauria</taxon>
        <taxon>Dinosauria</taxon>
        <taxon>Saurischia</taxon>
        <taxon>Theropoda</taxon>
        <taxon>Coelurosauria</taxon>
        <taxon>Aves</taxon>
        <taxon>Neognathae</taxon>
        <taxon>Neoaves</taxon>
        <taxon>Columbimorphae</taxon>
        <taxon>Columbiformes</taxon>
        <taxon>Columbidae</taxon>
        <taxon>Patagioenas</taxon>
    </lineage>
</organism>
<sequence length="82" mass="9304">MTETAQKFQDIEETHLFHMKEIIVSLSNTIKEIHLQIGEVHEEFINNMTNTTVESLIQKFAESKGTGKERPALGVLASITEF</sequence>
<dbReference type="PANTHER" id="PTHR23065">
    <property type="entry name" value="PROLINE-SERINE-THREONINE PHOSPHATASE INTERACTING PROTEIN 1"/>
    <property type="match status" value="1"/>
</dbReference>
<evidence type="ECO:0000313" key="1">
    <source>
        <dbReference type="EMBL" id="OPJ83852.1"/>
    </source>
</evidence>
<dbReference type="GO" id="GO:0072583">
    <property type="term" value="P:clathrin-dependent endocytosis"/>
    <property type="evidence" value="ECO:0007669"/>
    <property type="project" value="TreeGrafter"/>
</dbReference>
<dbReference type="EMBL" id="LSYS01003147">
    <property type="protein sequence ID" value="OPJ83852.1"/>
    <property type="molecule type" value="Genomic_DNA"/>
</dbReference>
<evidence type="ECO:0000313" key="2">
    <source>
        <dbReference type="Proteomes" id="UP000190648"/>
    </source>
</evidence>
<gene>
    <name evidence="1" type="ORF">AV530_004778</name>
</gene>
<dbReference type="Proteomes" id="UP000190648">
    <property type="component" value="Unassembled WGS sequence"/>
</dbReference>
<accession>A0A1V4KHD5</accession>
<protein>
    <submittedName>
        <fullName evidence="1">Uncharacterized protein</fullName>
    </submittedName>
</protein>
<dbReference type="GO" id="GO:0030136">
    <property type="term" value="C:clathrin-coated vesicle"/>
    <property type="evidence" value="ECO:0007669"/>
    <property type="project" value="TreeGrafter"/>
</dbReference>
<name>A0A1V4KHD5_PATFA</name>
<dbReference type="GO" id="GO:0048268">
    <property type="term" value="P:clathrin coat assembly"/>
    <property type="evidence" value="ECO:0007669"/>
    <property type="project" value="TreeGrafter"/>
</dbReference>
<dbReference type="GO" id="GO:0005886">
    <property type="term" value="C:plasma membrane"/>
    <property type="evidence" value="ECO:0007669"/>
    <property type="project" value="TreeGrafter"/>
</dbReference>
<dbReference type="InterPro" id="IPR027267">
    <property type="entry name" value="AH/BAR_dom_sf"/>
</dbReference>
<dbReference type="SUPFAM" id="SSF103657">
    <property type="entry name" value="BAR/IMD domain-like"/>
    <property type="match status" value="1"/>
</dbReference>
<reference evidence="1 2" key="1">
    <citation type="submission" date="2016-02" db="EMBL/GenBank/DDBJ databases">
        <title>Band-tailed pigeon sequencing and assembly.</title>
        <authorList>
            <person name="Soares A.E."/>
            <person name="Novak B.J."/>
            <person name="Rice E.S."/>
            <person name="O'Connell B."/>
            <person name="Chang D."/>
            <person name="Weber S."/>
            <person name="Shapiro B."/>
        </authorList>
    </citation>
    <scope>NUCLEOTIDE SEQUENCE [LARGE SCALE GENOMIC DNA]</scope>
    <source>
        <strain evidence="1">BTP2013</strain>
        <tissue evidence="1">Blood</tissue>
    </source>
</reference>
<dbReference type="GO" id="GO:0005905">
    <property type="term" value="C:clathrin-coated pit"/>
    <property type="evidence" value="ECO:0007669"/>
    <property type="project" value="TreeGrafter"/>
</dbReference>
<dbReference type="Gene3D" id="1.20.1270.60">
    <property type="entry name" value="Arfaptin homology (AH) domain/BAR domain"/>
    <property type="match status" value="1"/>
</dbReference>
<dbReference type="AlphaFoldDB" id="A0A1V4KHD5"/>
<comment type="caution">
    <text evidence="1">The sequence shown here is derived from an EMBL/GenBank/DDBJ whole genome shotgun (WGS) entry which is preliminary data.</text>
</comment>
<dbReference type="PANTHER" id="PTHR23065:SF8">
    <property type="entry name" value="F-BAR DOMAIN ONLY PROTEIN 2"/>
    <property type="match status" value="1"/>
</dbReference>
<dbReference type="STRING" id="372326.A0A1V4KHD5"/>
<dbReference type="GO" id="GO:0048488">
    <property type="term" value="P:synaptic vesicle endocytosis"/>
    <property type="evidence" value="ECO:0007669"/>
    <property type="project" value="TreeGrafter"/>
</dbReference>
<dbReference type="OrthoDB" id="5593455at2759"/>
<keyword evidence="2" id="KW-1185">Reference proteome</keyword>
<dbReference type="GO" id="GO:0098793">
    <property type="term" value="C:presynapse"/>
    <property type="evidence" value="ECO:0007669"/>
    <property type="project" value="GOC"/>
</dbReference>
<proteinExistence type="predicted"/>